<dbReference type="Pfam" id="PF20293">
    <property type="entry name" value="MC6"/>
    <property type="match status" value="1"/>
</dbReference>
<dbReference type="RefSeq" id="WP_425579898.1">
    <property type="nucleotide sequence ID" value="NZ_BAAAMN010000050.1"/>
</dbReference>
<keyword evidence="2" id="KW-1185">Reference proteome</keyword>
<accession>A0ABP5GC79</accession>
<gene>
    <name evidence="1" type="ORF">GCM10009720_25790</name>
</gene>
<evidence type="ECO:0000313" key="1">
    <source>
        <dbReference type="EMBL" id="GAA2043758.1"/>
    </source>
</evidence>
<dbReference type="EMBL" id="BAAAMN010000050">
    <property type="protein sequence ID" value="GAA2043758.1"/>
    <property type="molecule type" value="Genomic_DNA"/>
</dbReference>
<evidence type="ECO:0000313" key="2">
    <source>
        <dbReference type="Proteomes" id="UP001501461"/>
    </source>
</evidence>
<organism evidence="1 2">
    <name type="scientific">Yaniella flava</name>
    <dbReference type="NCBI Taxonomy" id="287930"/>
    <lineage>
        <taxon>Bacteria</taxon>
        <taxon>Bacillati</taxon>
        <taxon>Actinomycetota</taxon>
        <taxon>Actinomycetes</taxon>
        <taxon>Micrococcales</taxon>
        <taxon>Micrococcaceae</taxon>
        <taxon>Yaniella</taxon>
    </lineage>
</organism>
<reference evidence="2" key="1">
    <citation type="journal article" date="2019" name="Int. J. Syst. Evol. Microbiol.">
        <title>The Global Catalogue of Microorganisms (GCM) 10K type strain sequencing project: providing services to taxonomists for standard genome sequencing and annotation.</title>
        <authorList>
            <consortium name="The Broad Institute Genomics Platform"/>
            <consortium name="The Broad Institute Genome Sequencing Center for Infectious Disease"/>
            <person name="Wu L."/>
            <person name="Ma J."/>
        </authorList>
    </citation>
    <scope>NUCLEOTIDE SEQUENCE [LARGE SCALE GENOMIC DNA]</scope>
    <source>
        <strain evidence="2">JCM 13595</strain>
    </source>
</reference>
<comment type="caution">
    <text evidence="1">The sequence shown here is derived from an EMBL/GenBank/DDBJ whole genome shotgun (WGS) entry which is preliminary data.</text>
</comment>
<dbReference type="Proteomes" id="UP001501461">
    <property type="component" value="Unassembled WGS sequence"/>
</dbReference>
<protein>
    <submittedName>
        <fullName evidence="1">Uncharacterized protein</fullName>
    </submittedName>
</protein>
<sequence>MILPTKYVPAADSTLGIAGALLPLRHNNPTVSELWHSFRETRPEATFDSFTESLTLLFLIGTVTLDSGILKWQV</sequence>
<proteinExistence type="predicted"/>
<name>A0ABP5GC79_9MICC</name>
<dbReference type="InterPro" id="IPR046897">
    <property type="entry name" value="ABC-3C_MC6"/>
</dbReference>